<dbReference type="Proteomes" id="UP000007801">
    <property type="component" value="Unassembled WGS sequence"/>
</dbReference>
<evidence type="ECO:0000256" key="1">
    <source>
        <dbReference type="ARBA" id="ARBA00022737"/>
    </source>
</evidence>
<dbReference type="PhylomeDB" id="B3MEI7"/>
<dbReference type="OrthoDB" id="343296at2759"/>
<dbReference type="STRING" id="7217.B3MEI7"/>
<dbReference type="PROSITE" id="PS50222">
    <property type="entry name" value="EF_HAND_2"/>
    <property type="match status" value="3"/>
</dbReference>
<dbReference type="Gene3D" id="1.10.238.10">
    <property type="entry name" value="EF-hand"/>
    <property type="match status" value="2"/>
</dbReference>
<dbReference type="CDD" id="cd00051">
    <property type="entry name" value="EFh"/>
    <property type="match status" value="2"/>
</dbReference>
<feature type="domain" description="EF-hand" evidence="3">
    <location>
        <begin position="9"/>
        <end position="44"/>
    </location>
</feature>
<dbReference type="FunCoup" id="B3MEI7">
    <property type="interactions" value="70"/>
</dbReference>
<dbReference type="GeneID" id="6496374"/>
<reference evidence="4 5" key="1">
    <citation type="journal article" date="2007" name="Nature">
        <title>Evolution of genes and genomes on the Drosophila phylogeny.</title>
        <authorList>
            <consortium name="Drosophila 12 Genomes Consortium"/>
            <person name="Clark A.G."/>
            <person name="Eisen M.B."/>
            <person name="Smith D.R."/>
            <person name="Bergman C.M."/>
            <person name="Oliver B."/>
            <person name="Markow T.A."/>
            <person name="Kaufman T.C."/>
            <person name="Kellis M."/>
            <person name="Gelbart W."/>
            <person name="Iyer V.N."/>
            <person name="Pollard D.A."/>
            <person name="Sackton T.B."/>
            <person name="Larracuente A.M."/>
            <person name="Singh N.D."/>
            <person name="Abad J.P."/>
            <person name="Abt D.N."/>
            <person name="Adryan B."/>
            <person name="Aguade M."/>
            <person name="Akashi H."/>
            <person name="Anderson W.W."/>
            <person name="Aquadro C.F."/>
            <person name="Ardell D.H."/>
            <person name="Arguello R."/>
            <person name="Artieri C.G."/>
            <person name="Barbash D.A."/>
            <person name="Barker D."/>
            <person name="Barsanti P."/>
            <person name="Batterham P."/>
            <person name="Batzoglou S."/>
            <person name="Begun D."/>
            <person name="Bhutkar A."/>
            <person name="Blanco E."/>
            <person name="Bosak S.A."/>
            <person name="Bradley R.K."/>
            <person name="Brand A.D."/>
            <person name="Brent M.R."/>
            <person name="Brooks A.N."/>
            <person name="Brown R.H."/>
            <person name="Butlin R.K."/>
            <person name="Caggese C."/>
            <person name="Calvi B.R."/>
            <person name="Bernardo de Carvalho A."/>
            <person name="Caspi A."/>
            <person name="Castrezana S."/>
            <person name="Celniker S.E."/>
            <person name="Chang J.L."/>
            <person name="Chapple C."/>
            <person name="Chatterji S."/>
            <person name="Chinwalla A."/>
            <person name="Civetta A."/>
            <person name="Clifton S.W."/>
            <person name="Comeron J.M."/>
            <person name="Costello J.C."/>
            <person name="Coyne J.A."/>
            <person name="Daub J."/>
            <person name="David R.G."/>
            <person name="Delcher A.L."/>
            <person name="Delehaunty K."/>
            <person name="Do C.B."/>
            <person name="Ebling H."/>
            <person name="Edwards K."/>
            <person name="Eickbush T."/>
            <person name="Evans J.D."/>
            <person name="Filipski A."/>
            <person name="Findeiss S."/>
            <person name="Freyhult E."/>
            <person name="Fulton L."/>
            <person name="Fulton R."/>
            <person name="Garcia A.C."/>
            <person name="Gardiner A."/>
            <person name="Garfield D.A."/>
            <person name="Garvin B.E."/>
            <person name="Gibson G."/>
            <person name="Gilbert D."/>
            <person name="Gnerre S."/>
            <person name="Godfrey J."/>
            <person name="Good R."/>
            <person name="Gotea V."/>
            <person name="Gravely B."/>
            <person name="Greenberg A.J."/>
            <person name="Griffiths-Jones S."/>
            <person name="Gross S."/>
            <person name="Guigo R."/>
            <person name="Gustafson E.A."/>
            <person name="Haerty W."/>
            <person name="Hahn M.W."/>
            <person name="Halligan D.L."/>
            <person name="Halpern A.L."/>
            <person name="Halter G.M."/>
            <person name="Han M.V."/>
            <person name="Heger A."/>
            <person name="Hillier L."/>
            <person name="Hinrichs A.S."/>
            <person name="Holmes I."/>
            <person name="Hoskins R.A."/>
            <person name="Hubisz M.J."/>
            <person name="Hultmark D."/>
            <person name="Huntley M.A."/>
            <person name="Jaffe D.B."/>
            <person name="Jagadeeshan S."/>
            <person name="Jeck W.R."/>
            <person name="Johnson J."/>
            <person name="Jones C.D."/>
            <person name="Jordan W.C."/>
            <person name="Karpen G.H."/>
            <person name="Kataoka E."/>
            <person name="Keightley P.D."/>
            <person name="Kheradpour P."/>
            <person name="Kirkness E.F."/>
            <person name="Koerich L.B."/>
            <person name="Kristiansen K."/>
            <person name="Kudrna D."/>
            <person name="Kulathinal R.J."/>
            <person name="Kumar S."/>
            <person name="Kwok R."/>
            <person name="Lander E."/>
            <person name="Langley C.H."/>
            <person name="Lapoint R."/>
            <person name="Lazzaro B.P."/>
            <person name="Lee S.J."/>
            <person name="Levesque L."/>
            <person name="Li R."/>
            <person name="Lin C.F."/>
            <person name="Lin M.F."/>
            <person name="Lindblad-Toh K."/>
            <person name="Llopart A."/>
            <person name="Long M."/>
            <person name="Low L."/>
            <person name="Lozovsky E."/>
            <person name="Lu J."/>
            <person name="Luo M."/>
            <person name="Machado C.A."/>
            <person name="Makalowski W."/>
            <person name="Marzo M."/>
            <person name="Matsuda M."/>
            <person name="Matzkin L."/>
            <person name="McAllister B."/>
            <person name="McBride C.S."/>
            <person name="McKernan B."/>
            <person name="McKernan K."/>
            <person name="Mendez-Lago M."/>
            <person name="Minx P."/>
            <person name="Mollenhauer M.U."/>
            <person name="Montooth K."/>
            <person name="Mount S.M."/>
            <person name="Mu X."/>
            <person name="Myers E."/>
            <person name="Negre B."/>
            <person name="Newfeld S."/>
            <person name="Nielsen R."/>
            <person name="Noor M.A."/>
            <person name="O'Grady P."/>
            <person name="Pachter L."/>
            <person name="Papaceit M."/>
            <person name="Parisi M.J."/>
            <person name="Parisi M."/>
            <person name="Parts L."/>
            <person name="Pedersen J.S."/>
            <person name="Pesole G."/>
            <person name="Phillippy A.M."/>
            <person name="Ponting C.P."/>
            <person name="Pop M."/>
            <person name="Porcelli D."/>
            <person name="Powell J.R."/>
            <person name="Prohaska S."/>
            <person name="Pruitt K."/>
            <person name="Puig M."/>
            <person name="Quesneville H."/>
            <person name="Ram K.R."/>
            <person name="Rand D."/>
            <person name="Rasmussen M.D."/>
            <person name="Reed L.K."/>
            <person name="Reenan R."/>
            <person name="Reily A."/>
            <person name="Remington K.A."/>
            <person name="Rieger T.T."/>
            <person name="Ritchie M.G."/>
            <person name="Robin C."/>
            <person name="Rogers Y.H."/>
            <person name="Rohde C."/>
            <person name="Rozas J."/>
            <person name="Rubenfield M.J."/>
            <person name="Ruiz A."/>
            <person name="Russo S."/>
            <person name="Salzberg S.L."/>
            <person name="Sanchez-Gracia A."/>
            <person name="Saranga D.J."/>
            <person name="Sato H."/>
            <person name="Schaeffer S.W."/>
            <person name="Schatz M.C."/>
            <person name="Schlenke T."/>
            <person name="Schwartz R."/>
            <person name="Segarra C."/>
            <person name="Singh R.S."/>
            <person name="Sirot L."/>
            <person name="Sirota M."/>
            <person name="Sisneros N.B."/>
            <person name="Smith C.D."/>
            <person name="Smith T.F."/>
            <person name="Spieth J."/>
            <person name="Stage D.E."/>
            <person name="Stark A."/>
            <person name="Stephan W."/>
            <person name="Strausberg R.L."/>
            <person name="Strempel S."/>
            <person name="Sturgill D."/>
            <person name="Sutton G."/>
            <person name="Sutton G.G."/>
            <person name="Tao W."/>
            <person name="Teichmann S."/>
            <person name="Tobari Y.N."/>
            <person name="Tomimura Y."/>
            <person name="Tsolas J.M."/>
            <person name="Valente V.L."/>
            <person name="Venter E."/>
            <person name="Venter J.C."/>
            <person name="Vicario S."/>
            <person name="Vieira F.G."/>
            <person name="Vilella A.J."/>
            <person name="Villasante A."/>
            <person name="Walenz B."/>
            <person name="Wang J."/>
            <person name="Wasserman M."/>
            <person name="Watts T."/>
            <person name="Wilson D."/>
            <person name="Wilson R.K."/>
            <person name="Wing R.A."/>
            <person name="Wolfner M.F."/>
            <person name="Wong A."/>
            <person name="Wong G.K."/>
            <person name="Wu C.I."/>
            <person name="Wu G."/>
            <person name="Yamamoto D."/>
            <person name="Yang H.P."/>
            <person name="Yang S.P."/>
            <person name="Yorke J.A."/>
            <person name="Yoshida K."/>
            <person name="Zdobnov E."/>
            <person name="Zhang P."/>
            <person name="Zhang Y."/>
            <person name="Zimin A.V."/>
            <person name="Baldwin J."/>
            <person name="Abdouelleil A."/>
            <person name="Abdulkadir J."/>
            <person name="Abebe A."/>
            <person name="Abera B."/>
            <person name="Abreu J."/>
            <person name="Acer S.C."/>
            <person name="Aftuck L."/>
            <person name="Alexander A."/>
            <person name="An P."/>
            <person name="Anderson E."/>
            <person name="Anderson S."/>
            <person name="Arachi H."/>
            <person name="Azer M."/>
            <person name="Bachantsang P."/>
            <person name="Barry A."/>
            <person name="Bayul T."/>
            <person name="Berlin A."/>
            <person name="Bessette D."/>
            <person name="Bloom T."/>
            <person name="Blye J."/>
            <person name="Boguslavskiy L."/>
            <person name="Bonnet C."/>
            <person name="Boukhgalter B."/>
            <person name="Bourzgui I."/>
            <person name="Brown A."/>
            <person name="Cahill P."/>
            <person name="Channer S."/>
            <person name="Cheshatsang Y."/>
            <person name="Chuda L."/>
            <person name="Citroen M."/>
            <person name="Collymore A."/>
            <person name="Cooke P."/>
            <person name="Costello M."/>
            <person name="D'Aco K."/>
            <person name="Daza R."/>
            <person name="De Haan G."/>
            <person name="DeGray S."/>
            <person name="DeMaso C."/>
            <person name="Dhargay N."/>
            <person name="Dooley K."/>
            <person name="Dooley E."/>
            <person name="Doricent M."/>
            <person name="Dorje P."/>
            <person name="Dorjee K."/>
            <person name="Dupes A."/>
            <person name="Elong R."/>
            <person name="Falk J."/>
            <person name="Farina A."/>
            <person name="Faro S."/>
            <person name="Ferguson D."/>
            <person name="Fisher S."/>
            <person name="Foley C.D."/>
            <person name="Franke A."/>
            <person name="Friedrich D."/>
            <person name="Gadbois L."/>
            <person name="Gearin G."/>
            <person name="Gearin C.R."/>
            <person name="Giannoukos G."/>
            <person name="Goode T."/>
            <person name="Graham J."/>
            <person name="Grandbois E."/>
            <person name="Grewal S."/>
            <person name="Gyaltsen K."/>
            <person name="Hafez N."/>
            <person name="Hagos B."/>
            <person name="Hall J."/>
            <person name="Henson C."/>
            <person name="Hollinger A."/>
            <person name="Honan T."/>
            <person name="Huard M.D."/>
            <person name="Hughes L."/>
            <person name="Hurhula B."/>
            <person name="Husby M.E."/>
            <person name="Kamat A."/>
            <person name="Kanga B."/>
            <person name="Kashin S."/>
            <person name="Khazanovich D."/>
            <person name="Kisner P."/>
            <person name="Lance K."/>
            <person name="Lara M."/>
            <person name="Lee W."/>
            <person name="Lennon N."/>
            <person name="Letendre F."/>
            <person name="LeVine R."/>
            <person name="Lipovsky A."/>
            <person name="Liu X."/>
            <person name="Liu J."/>
            <person name="Liu S."/>
            <person name="Lokyitsang T."/>
            <person name="Lokyitsang Y."/>
            <person name="Lubonja R."/>
            <person name="Lui A."/>
            <person name="MacDonald P."/>
            <person name="Magnisalis V."/>
            <person name="Maru K."/>
            <person name="Matthews C."/>
            <person name="McCusker W."/>
            <person name="McDonough S."/>
            <person name="Mehta T."/>
            <person name="Meldrim J."/>
            <person name="Meneus L."/>
            <person name="Mihai O."/>
            <person name="Mihalev A."/>
            <person name="Mihova T."/>
            <person name="Mittelman R."/>
            <person name="Mlenga V."/>
            <person name="Montmayeur A."/>
            <person name="Mulrain L."/>
            <person name="Navidi A."/>
            <person name="Naylor J."/>
            <person name="Negash T."/>
            <person name="Nguyen T."/>
            <person name="Nguyen N."/>
            <person name="Nicol R."/>
            <person name="Norbu C."/>
            <person name="Norbu N."/>
            <person name="Novod N."/>
            <person name="O'Neill B."/>
            <person name="Osman S."/>
            <person name="Markiewicz E."/>
            <person name="Oyono O.L."/>
            <person name="Patti C."/>
            <person name="Phunkhang P."/>
            <person name="Pierre F."/>
            <person name="Priest M."/>
            <person name="Raghuraman S."/>
            <person name="Rege F."/>
            <person name="Reyes R."/>
            <person name="Rise C."/>
            <person name="Rogov P."/>
            <person name="Ross K."/>
            <person name="Ryan E."/>
            <person name="Settipalli S."/>
            <person name="Shea T."/>
            <person name="Sherpa N."/>
            <person name="Shi L."/>
            <person name="Shih D."/>
            <person name="Sparrow T."/>
            <person name="Spaulding J."/>
            <person name="Stalker J."/>
            <person name="Stange-Thomann N."/>
            <person name="Stavropoulos S."/>
            <person name="Stone C."/>
            <person name="Strader C."/>
            <person name="Tesfaye S."/>
            <person name="Thomson T."/>
            <person name="Thoulutsang Y."/>
            <person name="Thoulutsang D."/>
            <person name="Topham K."/>
            <person name="Topping I."/>
            <person name="Tsamla T."/>
            <person name="Vassiliev H."/>
            <person name="Vo A."/>
            <person name="Wangchuk T."/>
            <person name="Wangdi T."/>
            <person name="Weiand M."/>
            <person name="Wilkinson J."/>
            <person name="Wilson A."/>
            <person name="Yadav S."/>
            <person name="Young G."/>
            <person name="Yu Q."/>
            <person name="Zembek L."/>
            <person name="Zhong D."/>
            <person name="Zimmer A."/>
            <person name="Zwirko Z."/>
            <person name="Jaffe D.B."/>
            <person name="Alvarez P."/>
            <person name="Brockman W."/>
            <person name="Butler J."/>
            <person name="Chin C."/>
            <person name="Gnerre S."/>
            <person name="Grabherr M."/>
            <person name="Kleber M."/>
            <person name="Mauceli E."/>
            <person name="MacCallum I."/>
        </authorList>
    </citation>
    <scope>NUCLEOTIDE SEQUENCE [LARGE SCALE GENOMIC DNA]</scope>
    <source>
        <strain evidence="5">Tucson 14024-0371.13</strain>
    </source>
</reference>
<dbReference type="Pfam" id="PF13499">
    <property type="entry name" value="EF-hand_7"/>
    <property type="match status" value="2"/>
</dbReference>
<evidence type="ECO:0000256" key="2">
    <source>
        <dbReference type="ARBA" id="ARBA00022837"/>
    </source>
</evidence>
<dbReference type="GO" id="GO:0016460">
    <property type="term" value="C:myosin II complex"/>
    <property type="evidence" value="ECO:0007669"/>
    <property type="project" value="TreeGrafter"/>
</dbReference>
<evidence type="ECO:0000259" key="3">
    <source>
        <dbReference type="PROSITE" id="PS50222"/>
    </source>
</evidence>
<protein>
    <recommendedName>
        <fullName evidence="3">EF-hand domain-containing protein</fullName>
    </recommendedName>
</protein>
<dbReference type="HOGENOM" id="CLU_061288_2_0_1"/>
<dbReference type="eggNOG" id="KOG0027">
    <property type="taxonomic scope" value="Eukaryota"/>
</dbReference>
<dbReference type="InterPro" id="IPR002048">
    <property type="entry name" value="EF_hand_dom"/>
</dbReference>
<organism evidence="4 5">
    <name type="scientific">Drosophila ananassae</name>
    <name type="common">Fruit fly</name>
    <dbReference type="NCBI Taxonomy" id="7217"/>
    <lineage>
        <taxon>Eukaryota</taxon>
        <taxon>Metazoa</taxon>
        <taxon>Ecdysozoa</taxon>
        <taxon>Arthropoda</taxon>
        <taxon>Hexapoda</taxon>
        <taxon>Insecta</taxon>
        <taxon>Pterygota</taxon>
        <taxon>Neoptera</taxon>
        <taxon>Endopterygota</taxon>
        <taxon>Diptera</taxon>
        <taxon>Brachycera</taxon>
        <taxon>Muscomorpha</taxon>
        <taxon>Ephydroidea</taxon>
        <taxon>Drosophilidae</taxon>
        <taxon>Drosophila</taxon>
        <taxon>Sophophora</taxon>
    </lineage>
</organism>
<sequence>MAVSQLTKEQFDELKEAFDKFDVDRNGSISPSEMRRAMLSLGHEITEAELFELIDSVASDEDYNIHMNAFIHLMAPRMIDVDSEESLRRTFRLFDRDKDGYIGTQDMRSTMQVLGIVLTDDEINDICREVDVDCDGRINLRDFINFMYSAV</sequence>
<dbReference type="GO" id="GO:0005509">
    <property type="term" value="F:calcium ion binding"/>
    <property type="evidence" value="ECO:0007669"/>
    <property type="project" value="InterPro"/>
</dbReference>
<keyword evidence="5" id="KW-1185">Reference proteome</keyword>
<dbReference type="OMA" id="MMAPRMA"/>
<accession>B3MEI7</accession>
<dbReference type="InterPro" id="IPR018247">
    <property type="entry name" value="EF_Hand_1_Ca_BS"/>
</dbReference>
<dbReference type="KEGG" id="dan:6496374"/>
<name>B3MEI7_DROAN</name>
<dbReference type="PANTHER" id="PTHR23048:SF0">
    <property type="entry name" value="CALMODULIN LIKE 3"/>
    <property type="match status" value="1"/>
</dbReference>
<evidence type="ECO:0000313" key="5">
    <source>
        <dbReference type="Proteomes" id="UP000007801"/>
    </source>
</evidence>
<dbReference type="SUPFAM" id="SSF47473">
    <property type="entry name" value="EF-hand"/>
    <property type="match status" value="1"/>
</dbReference>
<evidence type="ECO:0000313" key="4">
    <source>
        <dbReference type="EMBL" id="EDV37607.1"/>
    </source>
</evidence>
<dbReference type="AlphaFoldDB" id="B3MEI7"/>
<dbReference type="EMBL" id="CH902619">
    <property type="protein sequence ID" value="EDV37607.1"/>
    <property type="molecule type" value="Genomic_DNA"/>
</dbReference>
<dbReference type="PROSITE" id="PS00018">
    <property type="entry name" value="EF_HAND_1"/>
    <property type="match status" value="3"/>
</dbReference>
<dbReference type="InterPro" id="IPR050230">
    <property type="entry name" value="CALM/Myosin/TropC-like"/>
</dbReference>
<dbReference type="InParanoid" id="B3MEI7"/>
<dbReference type="InterPro" id="IPR011992">
    <property type="entry name" value="EF-hand-dom_pair"/>
</dbReference>
<feature type="domain" description="EF-hand" evidence="3">
    <location>
        <begin position="118"/>
        <end position="151"/>
    </location>
</feature>
<dbReference type="SMART" id="SM00054">
    <property type="entry name" value="EFh"/>
    <property type="match status" value="3"/>
</dbReference>
<keyword evidence="2" id="KW-0106">Calcium</keyword>
<keyword evidence="1" id="KW-0677">Repeat</keyword>
<dbReference type="SMR" id="B3MEI7"/>
<feature type="domain" description="EF-hand" evidence="3">
    <location>
        <begin position="82"/>
        <end position="117"/>
    </location>
</feature>
<proteinExistence type="predicted"/>
<gene>
    <name evidence="4" type="primary">Dana\GF13535</name>
    <name evidence="4" type="synonym">dana_GLEANR_13548</name>
    <name evidence="4" type="ORF">GF13535</name>
</gene>
<dbReference type="PANTHER" id="PTHR23048">
    <property type="entry name" value="MYOSIN LIGHT CHAIN 1, 3"/>
    <property type="match status" value="1"/>
</dbReference>
<dbReference type="FunFam" id="1.10.238.10:FF:000001">
    <property type="entry name" value="Calmodulin 1"/>
    <property type="match status" value="1"/>
</dbReference>